<dbReference type="InterPro" id="IPR002942">
    <property type="entry name" value="S4_RNA-bd"/>
</dbReference>
<evidence type="ECO:0000313" key="4">
    <source>
        <dbReference type="Proteomes" id="UP000248132"/>
    </source>
</evidence>
<dbReference type="EMBL" id="QKMR01000002">
    <property type="protein sequence ID" value="PYG89898.1"/>
    <property type="molecule type" value="Genomic_DNA"/>
</dbReference>
<dbReference type="CDD" id="cd00165">
    <property type="entry name" value="S4"/>
    <property type="match status" value="1"/>
</dbReference>
<evidence type="ECO:0000313" key="3">
    <source>
        <dbReference type="EMBL" id="PYG89898.1"/>
    </source>
</evidence>
<dbReference type="InterPro" id="IPR036986">
    <property type="entry name" value="S4_RNA-bd_sf"/>
</dbReference>
<organism evidence="3 4">
    <name type="scientific">Ruminiclostridium sufflavum DSM 19573</name>
    <dbReference type="NCBI Taxonomy" id="1121337"/>
    <lineage>
        <taxon>Bacteria</taxon>
        <taxon>Bacillati</taxon>
        <taxon>Bacillota</taxon>
        <taxon>Clostridia</taxon>
        <taxon>Eubacteriales</taxon>
        <taxon>Oscillospiraceae</taxon>
        <taxon>Ruminiclostridium</taxon>
    </lineage>
</organism>
<dbReference type="InterPro" id="IPR040591">
    <property type="entry name" value="RqcP2_RBD"/>
</dbReference>
<gene>
    <name evidence="3" type="ORF">LY28_00497</name>
</gene>
<dbReference type="OrthoDB" id="9812787at2"/>
<proteinExistence type="predicted"/>
<dbReference type="PROSITE" id="PS50889">
    <property type="entry name" value="S4"/>
    <property type="match status" value="1"/>
</dbReference>
<dbReference type="SUPFAM" id="SSF55174">
    <property type="entry name" value="Alpha-L RNA-binding motif"/>
    <property type="match status" value="1"/>
</dbReference>
<dbReference type="Gene3D" id="3.30.70.330">
    <property type="match status" value="1"/>
</dbReference>
<dbReference type="Gene3D" id="3.10.290.10">
    <property type="entry name" value="RNA-binding S4 domain"/>
    <property type="match status" value="1"/>
</dbReference>
<protein>
    <submittedName>
        <fullName evidence="3">RNA-binding protein YlmH</fullName>
    </submittedName>
</protein>
<dbReference type="AlphaFoldDB" id="A0A318XR02"/>
<keyword evidence="4" id="KW-1185">Reference proteome</keyword>
<feature type="domain" description="RNA-binding S4" evidence="2">
    <location>
        <begin position="185"/>
        <end position="245"/>
    </location>
</feature>
<evidence type="ECO:0000259" key="2">
    <source>
        <dbReference type="SMART" id="SM00363"/>
    </source>
</evidence>
<keyword evidence="1" id="KW-0694">RNA-binding</keyword>
<dbReference type="PANTHER" id="PTHR13633:SF3">
    <property type="entry name" value="MITOCHONDRIAL TRANSCRIPTION RESCUE FACTOR 1"/>
    <property type="match status" value="1"/>
</dbReference>
<dbReference type="PANTHER" id="PTHR13633">
    <property type="entry name" value="MITOCHONDRIAL TRANSCRIPTION RESCUE FACTOR 1"/>
    <property type="match status" value="1"/>
</dbReference>
<comment type="caution">
    <text evidence="3">The sequence shown here is derived from an EMBL/GenBank/DDBJ whole genome shotgun (WGS) entry which is preliminary data.</text>
</comment>
<evidence type="ECO:0000256" key="1">
    <source>
        <dbReference type="PROSITE-ProRule" id="PRU00182"/>
    </source>
</evidence>
<name>A0A318XR02_9FIRM</name>
<dbReference type="GO" id="GO:0003723">
    <property type="term" value="F:RNA binding"/>
    <property type="evidence" value="ECO:0007669"/>
    <property type="project" value="UniProtKB-KW"/>
</dbReference>
<dbReference type="SMART" id="SM00363">
    <property type="entry name" value="S4"/>
    <property type="match status" value="1"/>
</dbReference>
<dbReference type="Proteomes" id="UP000248132">
    <property type="component" value="Unassembled WGS sequence"/>
</dbReference>
<accession>A0A318XR02</accession>
<reference evidence="3 4" key="1">
    <citation type="submission" date="2018-06" db="EMBL/GenBank/DDBJ databases">
        <title>Genomic Encyclopedia of Type Strains, Phase I: the one thousand microbial genomes (KMG-I) project.</title>
        <authorList>
            <person name="Kyrpides N."/>
        </authorList>
    </citation>
    <scope>NUCLEOTIDE SEQUENCE [LARGE SCALE GENOMIC DNA]</scope>
    <source>
        <strain evidence="3 4">DSM 19573</strain>
    </source>
</reference>
<dbReference type="Pfam" id="PF17774">
    <property type="entry name" value="YlmH_RBD"/>
    <property type="match status" value="1"/>
</dbReference>
<dbReference type="RefSeq" id="WP_110460577.1">
    <property type="nucleotide sequence ID" value="NZ_QKMR01000002.1"/>
</dbReference>
<dbReference type="InterPro" id="IPR012677">
    <property type="entry name" value="Nucleotide-bd_a/b_plait_sf"/>
</dbReference>
<dbReference type="Gene3D" id="3.30.1370.160">
    <property type="match status" value="1"/>
</dbReference>
<sequence>MDKNTLIKMVSKLEDKVLVSRLLDKVEQCRYSSFVYSDFLSPYEAAIAKRILGKVSNVSYIFIGGYEGAERVIAFISTDFTDEEDAYLKMPLSFLRIKHTSDKQLSHRDYLGSLLGLGIKREKIGDILVCESFADVFIIDKIAEYVLYNLDKIGNVRVSCETLNMYEYTAPQKKEKLINTTVASLRADSVSACGFGVSRTKITDYFKAQRVNVNWELVQNPSKLLSEGDTISIRGKGRIVLDKVAGTTKKDRVNIIIKRFE</sequence>